<dbReference type="EMBL" id="WJQU01000003">
    <property type="protein sequence ID" value="KAJ6637193.1"/>
    <property type="molecule type" value="Genomic_DNA"/>
</dbReference>
<gene>
    <name evidence="1" type="ORF">Bhyg_09921</name>
</gene>
<evidence type="ECO:0000313" key="1">
    <source>
        <dbReference type="EMBL" id="KAJ6637193.1"/>
    </source>
</evidence>
<accession>A0A9Q0MSH1</accession>
<name>A0A9Q0MSH1_9DIPT</name>
<organism evidence="1 2">
    <name type="scientific">Pseudolycoriella hygida</name>
    <dbReference type="NCBI Taxonomy" id="35572"/>
    <lineage>
        <taxon>Eukaryota</taxon>
        <taxon>Metazoa</taxon>
        <taxon>Ecdysozoa</taxon>
        <taxon>Arthropoda</taxon>
        <taxon>Hexapoda</taxon>
        <taxon>Insecta</taxon>
        <taxon>Pterygota</taxon>
        <taxon>Neoptera</taxon>
        <taxon>Endopterygota</taxon>
        <taxon>Diptera</taxon>
        <taxon>Nematocera</taxon>
        <taxon>Sciaroidea</taxon>
        <taxon>Sciaridae</taxon>
        <taxon>Pseudolycoriella</taxon>
    </lineage>
</organism>
<evidence type="ECO:0000313" key="2">
    <source>
        <dbReference type="Proteomes" id="UP001151699"/>
    </source>
</evidence>
<reference evidence="1" key="1">
    <citation type="submission" date="2022-07" db="EMBL/GenBank/DDBJ databases">
        <authorList>
            <person name="Trinca V."/>
            <person name="Uliana J.V.C."/>
            <person name="Torres T.T."/>
            <person name="Ward R.J."/>
            <person name="Monesi N."/>
        </authorList>
    </citation>
    <scope>NUCLEOTIDE SEQUENCE</scope>
    <source>
        <strain evidence="1">HSMRA1968</strain>
        <tissue evidence="1">Whole embryos</tissue>
    </source>
</reference>
<proteinExistence type="predicted"/>
<sequence>MSQIRSHFNNKMNNILRNYSFPEGLFGEGEISTALEISNQQSMNNLQFKKNYKQQNLYSITNCKFNKYFQQNFSLQFLTTNLQSIYAGKKKK</sequence>
<dbReference type="Proteomes" id="UP001151699">
    <property type="component" value="Chromosome X"/>
</dbReference>
<protein>
    <submittedName>
        <fullName evidence="1">Uncharacterized protein</fullName>
    </submittedName>
</protein>
<dbReference type="AlphaFoldDB" id="A0A9Q0MSH1"/>
<keyword evidence="2" id="KW-1185">Reference proteome</keyword>
<comment type="caution">
    <text evidence="1">The sequence shown here is derived from an EMBL/GenBank/DDBJ whole genome shotgun (WGS) entry which is preliminary data.</text>
</comment>